<keyword evidence="2" id="KW-1185">Reference proteome</keyword>
<proteinExistence type="predicted"/>
<accession>F6DT50</accession>
<reference evidence="1 2" key="2">
    <citation type="journal article" date="2012" name="Stand. Genomic Sci.">
        <title>Complete genome sequence of the sulfate-reducing firmicute Desulfotomaculum ruminis type strain (DL(T)).</title>
        <authorList>
            <person name="Spring S."/>
            <person name="Visser M."/>
            <person name="Lu M."/>
            <person name="Copeland A."/>
            <person name="Lapidus A."/>
            <person name="Lucas S."/>
            <person name="Cheng J.F."/>
            <person name="Han C."/>
            <person name="Tapia R."/>
            <person name="Goodwin L.A."/>
            <person name="Pitluck S."/>
            <person name="Ivanova N."/>
            <person name="Land M."/>
            <person name="Hauser L."/>
            <person name="Larimer F."/>
            <person name="Rohde M."/>
            <person name="Goker M."/>
            <person name="Detter J.C."/>
            <person name="Kyrpides N.C."/>
            <person name="Woyke T."/>
            <person name="Schaap P.J."/>
            <person name="Plugge C.M."/>
            <person name="Muyzer G."/>
            <person name="Kuever J."/>
            <person name="Pereira I.A."/>
            <person name="Parshina S.N."/>
            <person name="Bernier-Latmani R."/>
            <person name="Stams A.J."/>
            <person name="Klenk H.P."/>
        </authorList>
    </citation>
    <scope>NUCLEOTIDE SEQUENCE [LARGE SCALE GENOMIC DNA]</scope>
    <source>
        <strain evidence="2">ATCC 23193 / DSM 2154 / NCIB 8452 / DL</strain>
    </source>
</reference>
<protein>
    <submittedName>
        <fullName evidence="1">Uncharacterized protein</fullName>
    </submittedName>
</protein>
<evidence type="ECO:0000313" key="1">
    <source>
        <dbReference type="EMBL" id="AEG61155.1"/>
    </source>
</evidence>
<name>F6DT50_DESRL</name>
<dbReference type="EMBL" id="CP002780">
    <property type="protein sequence ID" value="AEG61155.1"/>
    <property type="molecule type" value="Genomic_DNA"/>
</dbReference>
<dbReference type="Proteomes" id="UP000009234">
    <property type="component" value="Chromosome"/>
</dbReference>
<gene>
    <name evidence="1" type="ordered locus">Desru_2941</name>
</gene>
<dbReference type="AlphaFoldDB" id="F6DT50"/>
<evidence type="ECO:0000313" key="2">
    <source>
        <dbReference type="Proteomes" id="UP000009234"/>
    </source>
</evidence>
<dbReference type="eggNOG" id="ENOG5031MS6">
    <property type="taxonomic scope" value="Bacteria"/>
</dbReference>
<dbReference type="OrthoDB" id="3174265at2"/>
<dbReference type="RefSeq" id="WP_013842907.1">
    <property type="nucleotide sequence ID" value="NC_015589.1"/>
</dbReference>
<sequence>MHKDNITCIQLVRFFFDFYEKREWKPGEKPPLKAVAGAKEVTPEALRNLGEFLASRLDRIAAMMEILTTAHSDWAVTGKKDQVIMETESLDFNEAIALLKEKGFRDDEYVLKVEYNRKWGML</sequence>
<reference evidence="2" key="1">
    <citation type="submission" date="2011-05" db="EMBL/GenBank/DDBJ databases">
        <title>Complete sequence of Desulfotomaculum ruminis DSM 2154.</title>
        <authorList>
            <person name="Lucas S."/>
            <person name="Copeland A."/>
            <person name="Lapidus A."/>
            <person name="Cheng J.-F."/>
            <person name="Goodwin L."/>
            <person name="Pitluck S."/>
            <person name="Lu M."/>
            <person name="Detter J.C."/>
            <person name="Han C."/>
            <person name="Tapia R."/>
            <person name="Land M."/>
            <person name="Hauser L."/>
            <person name="Kyrpides N."/>
            <person name="Ivanova N."/>
            <person name="Mikhailova N."/>
            <person name="Pagani I."/>
            <person name="Stams A.J.M."/>
            <person name="Plugge C.M."/>
            <person name="Muyzer G."/>
            <person name="Kuever J."/>
            <person name="Parshina S.N."/>
            <person name="Ivanova A.E."/>
            <person name="Nazina T.N."/>
            <person name="Brambilla E."/>
            <person name="Spring S."/>
            <person name="Klenk H.-P."/>
            <person name="Woyke T."/>
        </authorList>
    </citation>
    <scope>NUCLEOTIDE SEQUENCE [LARGE SCALE GENOMIC DNA]</scope>
    <source>
        <strain evidence="2">ATCC 23193 / DSM 2154 / NCIB 8452 / DL</strain>
    </source>
</reference>
<dbReference type="KEGG" id="dru:Desru_2941"/>
<organism evidence="1 2">
    <name type="scientific">Desulforamulus ruminis (strain ATCC 23193 / DSM 2154 / NCIMB 8452 / DL)</name>
    <name type="common">Desulfotomaculum ruminis</name>
    <dbReference type="NCBI Taxonomy" id="696281"/>
    <lineage>
        <taxon>Bacteria</taxon>
        <taxon>Bacillati</taxon>
        <taxon>Bacillota</taxon>
        <taxon>Clostridia</taxon>
        <taxon>Eubacteriales</taxon>
        <taxon>Peptococcaceae</taxon>
        <taxon>Desulforamulus</taxon>
    </lineage>
</organism>
<dbReference type="HOGENOM" id="CLU_2023021_0_0_9"/>